<evidence type="ECO:0000313" key="2">
    <source>
        <dbReference type="EMBL" id="KKR12727.1"/>
    </source>
</evidence>
<gene>
    <name evidence="2" type="ORF">UT41_C0001G0271</name>
</gene>
<keyword evidence="1" id="KW-0812">Transmembrane</keyword>
<dbReference type="STRING" id="1619013.UT41_C0001G0271"/>
<dbReference type="EMBL" id="LBWR01000001">
    <property type="protein sequence ID" value="KKR12727.1"/>
    <property type="molecule type" value="Genomic_DNA"/>
</dbReference>
<sequence length="161" mass="17454">MKLSHSKFKNQRGQVFRLRSQPSRNATAGNAGRALRLRSGQAMILTVLVLSSIVLSLSAIGGYLMMVRLRVSTDIGNTMRAIYIADAGLGCEAYNHFKNADAPGFCAPGTERNTFTFDGTVADAPSFYHETETISAGVDSRINAKGYARTASRSLHLEFGF</sequence>
<evidence type="ECO:0000313" key="3">
    <source>
        <dbReference type="Proteomes" id="UP000034665"/>
    </source>
</evidence>
<accession>A0A0G0RGG1</accession>
<protein>
    <submittedName>
        <fullName evidence="2">Uncharacterized protein</fullName>
    </submittedName>
</protein>
<keyword evidence="1" id="KW-1133">Transmembrane helix</keyword>
<reference evidence="2 3" key="1">
    <citation type="journal article" date="2015" name="Nature">
        <title>rRNA introns, odd ribosomes, and small enigmatic genomes across a large radiation of phyla.</title>
        <authorList>
            <person name="Brown C.T."/>
            <person name="Hug L.A."/>
            <person name="Thomas B.C."/>
            <person name="Sharon I."/>
            <person name="Castelle C.J."/>
            <person name="Singh A."/>
            <person name="Wilkins M.J."/>
            <person name="Williams K.H."/>
            <person name="Banfield J.F."/>
        </authorList>
    </citation>
    <scope>NUCLEOTIDE SEQUENCE [LARGE SCALE GENOMIC DNA]</scope>
</reference>
<dbReference type="Proteomes" id="UP000034665">
    <property type="component" value="Unassembled WGS sequence"/>
</dbReference>
<comment type="caution">
    <text evidence="2">The sequence shown here is derived from an EMBL/GenBank/DDBJ whole genome shotgun (WGS) entry which is preliminary data.</text>
</comment>
<proteinExistence type="predicted"/>
<evidence type="ECO:0000256" key="1">
    <source>
        <dbReference type="SAM" id="Phobius"/>
    </source>
</evidence>
<dbReference type="AlphaFoldDB" id="A0A0G0RGG1"/>
<organism evidence="2 3">
    <name type="scientific">Candidatus Wolfebacteria bacterium GW2011_GWC2_39_22</name>
    <dbReference type="NCBI Taxonomy" id="1619013"/>
    <lineage>
        <taxon>Bacteria</taxon>
        <taxon>Candidatus Wolfeibacteriota</taxon>
    </lineage>
</organism>
<keyword evidence="1" id="KW-0472">Membrane</keyword>
<name>A0A0G0RGG1_9BACT</name>
<feature type="transmembrane region" description="Helical" evidence="1">
    <location>
        <begin position="42"/>
        <end position="66"/>
    </location>
</feature>